<dbReference type="GO" id="GO:0005737">
    <property type="term" value="C:cytoplasm"/>
    <property type="evidence" value="ECO:0007669"/>
    <property type="project" value="TreeGrafter"/>
</dbReference>
<gene>
    <name evidence="3" type="ORF">Slin15195_G115610</name>
</gene>
<dbReference type="InterPro" id="IPR051468">
    <property type="entry name" value="Fungal_SecMetab_SDRs"/>
</dbReference>
<comment type="similarity">
    <text evidence="1 2">Belongs to the short-chain dehydrogenases/reductases (SDR) family.</text>
</comment>
<dbReference type="PANTHER" id="PTHR43544">
    <property type="entry name" value="SHORT-CHAIN DEHYDROGENASE/REDUCTASE"/>
    <property type="match status" value="1"/>
</dbReference>
<reference evidence="3" key="1">
    <citation type="submission" date="2022-06" db="EMBL/GenBank/DDBJ databases">
        <title>Complete genome sequences of two strains of the flax pathogen Septoria linicola.</title>
        <authorList>
            <person name="Lapalu N."/>
            <person name="Simon A."/>
            <person name="Demenou B."/>
            <person name="Paumier D."/>
            <person name="Guillot M.-P."/>
            <person name="Gout L."/>
            <person name="Valade R."/>
        </authorList>
    </citation>
    <scope>NUCLEOTIDE SEQUENCE</scope>
    <source>
        <strain evidence="3">SE15195</strain>
    </source>
</reference>
<dbReference type="InterPro" id="IPR002347">
    <property type="entry name" value="SDR_fam"/>
</dbReference>
<dbReference type="Pfam" id="PF00106">
    <property type="entry name" value="adh_short"/>
    <property type="match status" value="1"/>
</dbReference>
<evidence type="ECO:0000313" key="3">
    <source>
        <dbReference type="EMBL" id="USW58242.1"/>
    </source>
</evidence>
<evidence type="ECO:0000256" key="2">
    <source>
        <dbReference type="RuleBase" id="RU000363"/>
    </source>
</evidence>
<dbReference type="InterPro" id="IPR036291">
    <property type="entry name" value="NAD(P)-bd_dom_sf"/>
</dbReference>
<dbReference type="PANTHER" id="PTHR43544:SF36">
    <property type="entry name" value="CHAIN OXIDOREDUCTASE (CSGA), PUTATIVE (AFU_ORTHOLOGUE AFUA_4G00910)-RELATED"/>
    <property type="match status" value="1"/>
</dbReference>
<dbReference type="PRINTS" id="PR00080">
    <property type="entry name" value="SDRFAMILY"/>
</dbReference>
<organism evidence="3 4">
    <name type="scientific">Septoria linicola</name>
    <dbReference type="NCBI Taxonomy" id="215465"/>
    <lineage>
        <taxon>Eukaryota</taxon>
        <taxon>Fungi</taxon>
        <taxon>Dikarya</taxon>
        <taxon>Ascomycota</taxon>
        <taxon>Pezizomycotina</taxon>
        <taxon>Dothideomycetes</taxon>
        <taxon>Dothideomycetidae</taxon>
        <taxon>Mycosphaerellales</taxon>
        <taxon>Mycosphaerellaceae</taxon>
        <taxon>Septoria</taxon>
    </lineage>
</organism>
<dbReference type="Proteomes" id="UP001056384">
    <property type="component" value="Chromosome 11"/>
</dbReference>
<dbReference type="GO" id="GO:0016491">
    <property type="term" value="F:oxidoreductase activity"/>
    <property type="evidence" value="ECO:0007669"/>
    <property type="project" value="TreeGrafter"/>
</dbReference>
<name>A0A9Q9B6G8_9PEZI</name>
<accession>A0A9Q9B6G8</accession>
<dbReference type="EMBL" id="CP099428">
    <property type="protein sequence ID" value="USW58242.1"/>
    <property type="molecule type" value="Genomic_DNA"/>
</dbReference>
<sequence length="252" mass="27104">MSAFAITGTSRGIGLELVKQLVALPEAQVSKVFAITRGSSAQLESIINSSNGRVINIVIDDLTNEESVQKGIAEVKKHSQSLDVLVNNAGIMSITPKGTRSVPAADLRKVLDVNLVGVQVITSAFLPLLEQGTDKKVINISTSMSSIAYAKRYAKHAPTHSYKISKAAMNMLTALYAEDHEDFTFVAVSPGWLATDLGSEHADLPVETGVASVKDIILRVDKTHSGKFLNIHVPGWENAKAPNVYDGKEVPW</sequence>
<dbReference type="Gene3D" id="3.40.50.720">
    <property type="entry name" value="NAD(P)-binding Rossmann-like Domain"/>
    <property type="match status" value="1"/>
</dbReference>
<proteinExistence type="inferred from homology"/>
<dbReference type="SUPFAM" id="SSF51735">
    <property type="entry name" value="NAD(P)-binding Rossmann-fold domains"/>
    <property type="match status" value="1"/>
</dbReference>
<protein>
    <submittedName>
        <fullName evidence="3">Short-chain dehydrogenase/reductase SDR, NAD(P)-binding domain superfamily</fullName>
    </submittedName>
</protein>
<dbReference type="PRINTS" id="PR00081">
    <property type="entry name" value="GDHRDH"/>
</dbReference>
<evidence type="ECO:0000313" key="4">
    <source>
        <dbReference type="Proteomes" id="UP001056384"/>
    </source>
</evidence>
<dbReference type="OrthoDB" id="7289984at2759"/>
<dbReference type="AlphaFoldDB" id="A0A9Q9B6G8"/>
<evidence type="ECO:0000256" key="1">
    <source>
        <dbReference type="ARBA" id="ARBA00006484"/>
    </source>
</evidence>
<keyword evidence="4" id="KW-1185">Reference proteome</keyword>